<protein>
    <submittedName>
        <fullName evidence="1">Uncharacterized protein</fullName>
    </submittedName>
</protein>
<proteinExistence type="predicted"/>
<keyword evidence="2" id="KW-1185">Reference proteome</keyword>
<evidence type="ECO:0000313" key="2">
    <source>
        <dbReference type="Proteomes" id="UP000827986"/>
    </source>
</evidence>
<reference evidence="1" key="1">
    <citation type="submission" date="2021-09" db="EMBL/GenBank/DDBJ databases">
        <title>The genome of Mauremys mutica provides insights into the evolution of semi-aquatic lifestyle.</title>
        <authorList>
            <person name="Gong S."/>
            <person name="Gao Y."/>
        </authorList>
    </citation>
    <scope>NUCLEOTIDE SEQUENCE</scope>
    <source>
        <strain evidence="1">MM-2020</strain>
        <tissue evidence="1">Muscle</tissue>
    </source>
</reference>
<dbReference type="Proteomes" id="UP000827986">
    <property type="component" value="Unassembled WGS sequence"/>
</dbReference>
<sequence length="99" mass="11307">MYKKPRHQTHNTVLVFVDRRKWYVRGILFERRLQSTYCRHAVVVSVYQSMHKIYSLILCSPLGGLISISPNNQGIVSNSPVPFSCAEQILAQEKCGLIS</sequence>
<dbReference type="EMBL" id="JAHDVG010000484">
    <property type="protein sequence ID" value="KAH1169596.1"/>
    <property type="molecule type" value="Genomic_DNA"/>
</dbReference>
<evidence type="ECO:0000313" key="1">
    <source>
        <dbReference type="EMBL" id="KAH1169596.1"/>
    </source>
</evidence>
<name>A0A9D3WXF7_9SAUR</name>
<organism evidence="1 2">
    <name type="scientific">Mauremys mutica</name>
    <name type="common">yellowpond turtle</name>
    <dbReference type="NCBI Taxonomy" id="74926"/>
    <lineage>
        <taxon>Eukaryota</taxon>
        <taxon>Metazoa</taxon>
        <taxon>Chordata</taxon>
        <taxon>Craniata</taxon>
        <taxon>Vertebrata</taxon>
        <taxon>Euteleostomi</taxon>
        <taxon>Archelosauria</taxon>
        <taxon>Testudinata</taxon>
        <taxon>Testudines</taxon>
        <taxon>Cryptodira</taxon>
        <taxon>Durocryptodira</taxon>
        <taxon>Testudinoidea</taxon>
        <taxon>Geoemydidae</taxon>
        <taxon>Geoemydinae</taxon>
        <taxon>Mauremys</taxon>
    </lineage>
</organism>
<dbReference type="AlphaFoldDB" id="A0A9D3WXF7"/>
<gene>
    <name evidence="1" type="ORF">KIL84_000581</name>
</gene>
<comment type="caution">
    <text evidence="1">The sequence shown here is derived from an EMBL/GenBank/DDBJ whole genome shotgun (WGS) entry which is preliminary data.</text>
</comment>
<accession>A0A9D3WXF7</accession>